<comment type="caution">
    <text evidence="3">The sequence shown here is derived from an EMBL/GenBank/DDBJ whole genome shotgun (WGS) entry which is preliminary data.</text>
</comment>
<dbReference type="SMART" id="SM00060">
    <property type="entry name" value="FN3"/>
    <property type="match status" value="2"/>
</dbReference>
<dbReference type="Pfam" id="PF20009">
    <property type="entry name" value="GEVED"/>
    <property type="match status" value="1"/>
</dbReference>
<evidence type="ECO:0000256" key="1">
    <source>
        <dbReference type="ARBA" id="ARBA00022729"/>
    </source>
</evidence>
<dbReference type="InterPro" id="IPR026444">
    <property type="entry name" value="Secre_tail"/>
</dbReference>
<gene>
    <name evidence="3" type="ORF">EGH73_00100</name>
</gene>
<dbReference type="SUPFAM" id="SSF49899">
    <property type="entry name" value="Concanavalin A-like lectins/glucanases"/>
    <property type="match status" value="1"/>
</dbReference>
<dbReference type="SUPFAM" id="SSF49265">
    <property type="entry name" value="Fibronectin type III"/>
    <property type="match status" value="1"/>
</dbReference>
<organism evidence="3 4">
    <name type="scientific">Epilithonimonas hominis</name>
    <dbReference type="NCBI Taxonomy" id="420404"/>
    <lineage>
        <taxon>Bacteria</taxon>
        <taxon>Pseudomonadati</taxon>
        <taxon>Bacteroidota</taxon>
        <taxon>Flavobacteriia</taxon>
        <taxon>Flavobacteriales</taxon>
        <taxon>Weeksellaceae</taxon>
        <taxon>Chryseobacterium group</taxon>
        <taxon>Epilithonimonas</taxon>
    </lineage>
</organism>
<dbReference type="Pfam" id="PF00041">
    <property type="entry name" value="fn3"/>
    <property type="match status" value="1"/>
</dbReference>
<dbReference type="NCBIfam" id="TIGR04183">
    <property type="entry name" value="Por_Secre_tail"/>
    <property type="match status" value="1"/>
</dbReference>
<evidence type="ECO:0000313" key="4">
    <source>
        <dbReference type="Proteomes" id="UP000267623"/>
    </source>
</evidence>
<name>A0A3N0XDZ7_9FLAO</name>
<dbReference type="InterPro" id="IPR013320">
    <property type="entry name" value="ConA-like_dom_sf"/>
</dbReference>
<dbReference type="InterPro" id="IPR045474">
    <property type="entry name" value="GEVED"/>
</dbReference>
<keyword evidence="1" id="KW-0732">Signal</keyword>
<dbReference type="PROSITE" id="PS50853">
    <property type="entry name" value="FN3"/>
    <property type="match status" value="1"/>
</dbReference>
<dbReference type="GO" id="GO:0005975">
    <property type="term" value="P:carbohydrate metabolic process"/>
    <property type="evidence" value="ECO:0007669"/>
    <property type="project" value="UniProtKB-ARBA"/>
</dbReference>
<dbReference type="Gene3D" id="2.60.40.10">
    <property type="entry name" value="Immunoglobulins"/>
    <property type="match status" value="2"/>
</dbReference>
<dbReference type="InterPro" id="IPR013783">
    <property type="entry name" value="Ig-like_fold"/>
</dbReference>
<evidence type="ECO:0000259" key="2">
    <source>
        <dbReference type="PROSITE" id="PS50853"/>
    </source>
</evidence>
<dbReference type="Pfam" id="PF18962">
    <property type="entry name" value="Por_Secre_tail"/>
    <property type="match status" value="1"/>
</dbReference>
<evidence type="ECO:0000313" key="3">
    <source>
        <dbReference type="EMBL" id="ROI15031.1"/>
    </source>
</evidence>
<proteinExistence type="predicted"/>
<accession>A0A3N0XDZ7</accession>
<dbReference type="NCBIfam" id="NF038128">
    <property type="entry name" value="choice_anch_J"/>
    <property type="match status" value="1"/>
</dbReference>
<dbReference type="InterPro" id="IPR036116">
    <property type="entry name" value="FN3_sf"/>
</dbReference>
<protein>
    <submittedName>
        <fullName evidence="3">T9SS C-terminal target domain-containing protein</fullName>
    </submittedName>
</protein>
<dbReference type="InterPro" id="IPR003961">
    <property type="entry name" value="FN3_dom"/>
</dbReference>
<reference evidence="4" key="1">
    <citation type="submission" date="2018-11" db="EMBL/GenBank/DDBJ databases">
        <title>Proposal to divide the Flavobacteriaceae and reorganize its genera based on Amino Acid Identity values calculated from whole genome sequences.</title>
        <authorList>
            <person name="Nicholson A.C."/>
            <person name="Gulvik C.A."/>
            <person name="Whitney A.M."/>
            <person name="Humrighouse B.W."/>
            <person name="Bell M."/>
            <person name="Holmes B."/>
            <person name="Steigerwalt A."/>
            <person name="Villarma A."/>
            <person name="Sheth M."/>
            <person name="Batra D."/>
            <person name="Pryor J."/>
            <person name="Bernardet J.-F."/>
            <person name="Hugo C."/>
            <person name="Kampfer P."/>
            <person name="Newman J."/>
            <person name="Mcquiston J.R."/>
        </authorList>
    </citation>
    <scope>NUCLEOTIDE SEQUENCE [LARGE SCALE GENOMIC DNA]</scope>
    <source>
        <strain evidence="4">DSM 22165</strain>
    </source>
</reference>
<sequence>MTPTNTSDWTAKSGNKIMVAFAATSAPWNNDWLISPQIQLTAGLGATLSFWAKGCDAQYGAEKFKVLVSTTGTAVANFTAISPVVTTPSDATWHEYTYNLNAYSGQKVYIAIQCTSEDQFGFAVDDFKVVTTPPATTAPGCTTLSTPANSATGISITPTLTWAAATNADSYDVYLDTNTDPTTLVGYAPSTSYTLTTSLAKNTKYYWKVVPKNSVGSASGCTVYSFTTLTVPNCATVTAPANGATNVAYQSLPITWTAPSGTSAASSYEVYLDKNTNPTTLVNTVTTTTYTATNLDPSSTYYLKVIAKNAAGSATGCTVYSFTTMAPTYCTAGATSTSFEKISNVTFANINKNSTATAGYEDFTSTIGNVNAGQTYSFTASFTGTSYDKDHVLVWIDFNNDKDFNDAGEQVLVTATKKSPWTGSITIPAGATATTTRMRVRLNDSGSSTSNITPCGTSTFGQVEDYTLNIASLAVSDVNKADNIKAYPNPVKDILKLEAAGNIKSVKVFDTTGKQIMTKELNEAKSQIDLSKLGTGVYVVTTTLADGTTTSTKVIKE</sequence>
<dbReference type="GO" id="GO:0004553">
    <property type="term" value="F:hydrolase activity, hydrolyzing O-glycosyl compounds"/>
    <property type="evidence" value="ECO:0007669"/>
    <property type="project" value="UniProtKB-ARBA"/>
</dbReference>
<reference evidence="4" key="2">
    <citation type="submission" date="2018-11" db="EMBL/GenBank/DDBJ databases">
        <title>Proposal to divide the Flavobacteriaceae and reorganize its genera based on Amino Acid Identity values calculated from whole genome sequences.</title>
        <authorList>
            <person name="Nicholson A.C."/>
            <person name="Gulvik C.A."/>
            <person name="Whitney A.M."/>
            <person name="Humrighouse B.W."/>
            <person name="Bell M."/>
            <person name="Holmes B."/>
            <person name="Steigerwalt A."/>
            <person name="Villarma A."/>
            <person name="Sheth M."/>
            <person name="Batra D."/>
            <person name="Pryor J."/>
            <person name="Bernardet J.-F."/>
            <person name="Hugo C."/>
            <person name="Kampfer P."/>
            <person name="Newman J."/>
            <person name="Mcquiston J."/>
        </authorList>
    </citation>
    <scope>NUCLEOTIDE SEQUENCE [LARGE SCALE GENOMIC DNA]</scope>
    <source>
        <strain evidence="4">DSM 22165</strain>
    </source>
</reference>
<dbReference type="Proteomes" id="UP000267623">
    <property type="component" value="Unassembled WGS sequence"/>
</dbReference>
<dbReference type="AlphaFoldDB" id="A0A3N0XDZ7"/>
<feature type="domain" description="Fibronectin type-III" evidence="2">
    <location>
        <begin position="236"/>
        <end position="327"/>
    </location>
</feature>
<dbReference type="Gene3D" id="2.60.120.200">
    <property type="match status" value="1"/>
</dbReference>
<dbReference type="EMBL" id="RJTU01000004">
    <property type="protein sequence ID" value="ROI15031.1"/>
    <property type="molecule type" value="Genomic_DNA"/>
</dbReference>